<dbReference type="SUPFAM" id="SSF56317">
    <property type="entry name" value="Carbon-nitrogen hydrolase"/>
    <property type="match status" value="1"/>
</dbReference>
<gene>
    <name evidence="10" type="ORF">COU17_02445</name>
</gene>
<keyword evidence="2" id="KW-1003">Cell membrane</keyword>
<dbReference type="GO" id="GO:0042158">
    <property type="term" value="P:lipoprotein biosynthetic process"/>
    <property type="evidence" value="ECO:0007669"/>
    <property type="project" value="InterPro"/>
</dbReference>
<evidence type="ECO:0000256" key="8">
    <source>
        <dbReference type="SAM" id="Phobius"/>
    </source>
</evidence>
<keyword evidence="5 8" id="KW-1133">Transmembrane helix</keyword>
<dbReference type="InterPro" id="IPR045378">
    <property type="entry name" value="LNT_N"/>
</dbReference>
<dbReference type="Gene3D" id="3.60.110.10">
    <property type="entry name" value="Carbon-nitrogen hydrolase"/>
    <property type="match status" value="1"/>
</dbReference>
<dbReference type="Pfam" id="PF00795">
    <property type="entry name" value="CN_hydrolase"/>
    <property type="match status" value="1"/>
</dbReference>
<comment type="caution">
    <text evidence="10">The sequence shown here is derived from an EMBL/GenBank/DDBJ whole genome shotgun (WGS) entry which is preliminary data.</text>
</comment>
<dbReference type="PROSITE" id="PS50263">
    <property type="entry name" value="CN_HYDROLASE"/>
    <property type="match status" value="1"/>
</dbReference>
<dbReference type="EMBL" id="PFBJ01000012">
    <property type="protein sequence ID" value="PIT91066.1"/>
    <property type="molecule type" value="Genomic_DNA"/>
</dbReference>
<feature type="transmembrane region" description="Helical" evidence="8">
    <location>
        <begin position="56"/>
        <end position="75"/>
    </location>
</feature>
<name>A0A2M6WE61_9BACT</name>
<evidence type="ECO:0000256" key="3">
    <source>
        <dbReference type="ARBA" id="ARBA00022679"/>
    </source>
</evidence>
<keyword evidence="3" id="KW-0808">Transferase</keyword>
<feature type="domain" description="CN hydrolase" evidence="9">
    <location>
        <begin position="247"/>
        <end position="483"/>
    </location>
</feature>
<feature type="transmembrane region" description="Helical" evidence="8">
    <location>
        <begin position="12"/>
        <end position="44"/>
    </location>
</feature>
<proteinExistence type="predicted"/>
<evidence type="ECO:0000256" key="7">
    <source>
        <dbReference type="ARBA" id="ARBA00023315"/>
    </source>
</evidence>
<sequence length="483" mass="53733">MIDSMTSVRTYYISLMVGGVAGGLSVSFPSFWFLALFSLLPLFLFLKQESQTKRHVFFGGWVFGSALMGTTYYWLFNTLPIDWLGFENSTVGFLIVLFFWSTLSVCIGATVGFFALIGERVLRTGPLGFPLVALVWVLFEYARMWVSAIIMYGPGSILGAHTSSGFLGYALTESELLHLSVFGGVYTLSLAVAVANILFFNFFSQNTKARIVGLIGVTIFLTASVFPIKGEYEAEPPLSIALAHTDFKANIHTSAEEYALQSSELKKELQRIAQQGHAVDVVVLPEDVRLLSRLRQEGVSVSDFLGALFPEQEVLFIDSGRTKTPEGVVNRIYFISSTDGVVGVSDKEFFLPLGEYMPYVYETLFRVLGQGEKIDRLKSKRAYTPTGYRSTVSFHGERLGVLSCSEVLSPSLYKRLVKDEKATVLINLSSLSWFHYGKNPFNQLLSIARVQAVSNQMWYFQATNAGPSVIIDPYGKIRSPQRE</sequence>
<feature type="transmembrane region" description="Helical" evidence="8">
    <location>
        <begin position="211"/>
        <end position="228"/>
    </location>
</feature>
<keyword evidence="4 8" id="KW-0812">Transmembrane</keyword>
<evidence type="ECO:0000256" key="5">
    <source>
        <dbReference type="ARBA" id="ARBA00022989"/>
    </source>
</evidence>
<keyword evidence="6 8" id="KW-0472">Membrane</keyword>
<feature type="transmembrane region" description="Helical" evidence="8">
    <location>
        <begin position="95"/>
        <end position="117"/>
    </location>
</feature>
<feature type="transmembrane region" description="Helical" evidence="8">
    <location>
        <begin position="176"/>
        <end position="199"/>
    </location>
</feature>
<evidence type="ECO:0000256" key="1">
    <source>
        <dbReference type="ARBA" id="ARBA00004651"/>
    </source>
</evidence>
<dbReference type="PANTHER" id="PTHR38686">
    <property type="entry name" value="APOLIPOPROTEIN N-ACYLTRANSFERASE"/>
    <property type="match status" value="1"/>
</dbReference>
<dbReference type="InterPro" id="IPR004563">
    <property type="entry name" value="Apolipo_AcylTrfase"/>
</dbReference>
<evidence type="ECO:0000256" key="4">
    <source>
        <dbReference type="ARBA" id="ARBA00022692"/>
    </source>
</evidence>
<dbReference type="GO" id="GO:0016410">
    <property type="term" value="F:N-acyltransferase activity"/>
    <property type="evidence" value="ECO:0007669"/>
    <property type="project" value="InterPro"/>
</dbReference>
<dbReference type="InterPro" id="IPR036526">
    <property type="entry name" value="C-N_Hydrolase_sf"/>
</dbReference>
<evidence type="ECO:0000313" key="11">
    <source>
        <dbReference type="Proteomes" id="UP000228809"/>
    </source>
</evidence>
<dbReference type="Pfam" id="PF20154">
    <property type="entry name" value="LNT_N"/>
    <property type="match status" value="1"/>
</dbReference>
<dbReference type="AlphaFoldDB" id="A0A2M6WE61"/>
<accession>A0A2M6WE61</accession>
<evidence type="ECO:0000256" key="2">
    <source>
        <dbReference type="ARBA" id="ARBA00022475"/>
    </source>
</evidence>
<organism evidence="10 11">
    <name type="scientific">Candidatus Kaiserbacteria bacterium CG10_big_fil_rev_8_21_14_0_10_49_17</name>
    <dbReference type="NCBI Taxonomy" id="1974609"/>
    <lineage>
        <taxon>Bacteria</taxon>
        <taxon>Candidatus Kaiseribacteriota</taxon>
    </lineage>
</organism>
<evidence type="ECO:0000313" key="10">
    <source>
        <dbReference type="EMBL" id="PIT91066.1"/>
    </source>
</evidence>
<evidence type="ECO:0000259" key="9">
    <source>
        <dbReference type="PROSITE" id="PS50263"/>
    </source>
</evidence>
<dbReference type="PANTHER" id="PTHR38686:SF1">
    <property type="entry name" value="APOLIPOPROTEIN N-ACYLTRANSFERASE"/>
    <property type="match status" value="1"/>
</dbReference>
<comment type="subcellular location">
    <subcellularLocation>
        <location evidence="1">Cell membrane</location>
        <topology evidence="1">Multi-pass membrane protein</topology>
    </subcellularLocation>
</comment>
<reference evidence="11" key="1">
    <citation type="submission" date="2017-09" db="EMBL/GenBank/DDBJ databases">
        <title>Depth-based differentiation of microbial function through sediment-hosted aquifers and enrichment of novel symbionts in the deep terrestrial subsurface.</title>
        <authorList>
            <person name="Probst A.J."/>
            <person name="Ladd B."/>
            <person name="Jarett J.K."/>
            <person name="Geller-Mcgrath D.E."/>
            <person name="Sieber C.M.K."/>
            <person name="Emerson J.B."/>
            <person name="Anantharaman K."/>
            <person name="Thomas B.C."/>
            <person name="Malmstrom R."/>
            <person name="Stieglmeier M."/>
            <person name="Klingl A."/>
            <person name="Woyke T."/>
            <person name="Ryan C.M."/>
            <person name="Banfield J.F."/>
        </authorList>
    </citation>
    <scope>NUCLEOTIDE SEQUENCE [LARGE SCALE GENOMIC DNA]</scope>
</reference>
<dbReference type="InterPro" id="IPR003010">
    <property type="entry name" value="C-N_Hydrolase"/>
</dbReference>
<protein>
    <recommendedName>
        <fullName evidence="9">CN hydrolase domain-containing protein</fullName>
    </recommendedName>
</protein>
<dbReference type="GO" id="GO:0005886">
    <property type="term" value="C:plasma membrane"/>
    <property type="evidence" value="ECO:0007669"/>
    <property type="project" value="UniProtKB-SubCell"/>
</dbReference>
<evidence type="ECO:0000256" key="6">
    <source>
        <dbReference type="ARBA" id="ARBA00023136"/>
    </source>
</evidence>
<dbReference type="Proteomes" id="UP000228809">
    <property type="component" value="Unassembled WGS sequence"/>
</dbReference>
<keyword evidence="7" id="KW-0012">Acyltransferase</keyword>